<evidence type="ECO:0000313" key="2">
    <source>
        <dbReference type="EMBL" id="CAE1274629.1"/>
    </source>
</evidence>
<evidence type="ECO:0008006" key="4">
    <source>
        <dbReference type="Google" id="ProtNLM"/>
    </source>
</evidence>
<name>A0A812CMZ3_ACAPH</name>
<dbReference type="Proteomes" id="UP000597762">
    <property type="component" value="Unassembled WGS sequence"/>
</dbReference>
<sequence>MDTNTKQYGESLQVTIYLQSSKRKSAVEDLSAKQYEENLESLFILLFFLHSSLFSVHSFFCLSFSLFLSPHFTFLSFCSILSSFIFFYFIILLSFINAFIHHPLFPSFLNFHSCRELFHSFLFPSILNFFIFVFLLCIILSFSRCVPASLSCTRRHQLKGTD</sequence>
<dbReference type="EMBL" id="CAHIKZ030001794">
    <property type="protein sequence ID" value="CAE1274629.1"/>
    <property type="molecule type" value="Genomic_DNA"/>
</dbReference>
<keyword evidence="1" id="KW-0812">Transmembrane</keyword>
<protein>
    <recommendedName>
        <fullName evidence="4">Transmembrane protein</fullName>
    </recommendedName>
</protein>
<keyword evidence="1" id="KW-0472">Membrane</keyword>
<proteinExistence type="predicted"/>
<comment type="caution">
    <text evidence="2">The sequence shown here is derived from an EMBL/GenBank/DDBJ whole genome shotgun (WGS) entry which is preliminary data.</text>
</comment>
<reference evidence="2" key="1">
    <citation type="submission" date="2021-01" db="EMBL/GenBank/DDBJ databases">
        <authorList>
            <person name="Li R."/>
            <person name="Bekaert M."/>
        </authorList>
    </citation>
    <scope>NUCLEOTIDE SEQUENCE</scope>
    <source>
        <strain evidence="2">Farmed</strain>
    </source>
</reference>
<keyword evidence="3" id="KW-1185">Reference proteome</keyword>
<feature type="transmembrane region" description="Helical" evidence="1">
    <location>
        <begin position="74"/>
        <end position="100"/>
    </location>
</feature>
<accession>A0A812CMZ3</accession>
<feature type="transmembrane region" description="Helical" evidence="1">
    <location>
        <begin position="121"/>
        <end position="142"/>
    </location>
</feature>
<organism evidence="2 3">
    <name type="scientific">Acanthosepion pharaonis</name>
    <name type="common">Pharaoh cuttlefish</name>
    <name type="synonym">Sepia pharaonis</name>
    <dbReference type="NCBI Taxonomy" id="158019"/>
    <lineage>
        <taxon>Eukaryota</taxon>
        <taxon>Metazoa</taxon>
        <taxon>Spiralia</taxon>
        <taxon>Lophotrochozoa</taxon>
        <taxon>Mollusca</taxon>
        <taxon>Cephalopoda</taxon>
        <taxon>Coleoidea</taxon>
        <taxon>Decapodiformes</taxon>
        <taxon>Sepiida</taxon>
        <taxon>Sepiina</taxon>
        <taxon>Sepiidae</taxon>
        <taxon>Acanthosepion</taxon>
    </lineage>
</organism>
<keyword evidence="1" id="KW-1133">Transmembrane helix</keyword>
<dbReference type="AlphaFoldDB" id="A0A812CMZ3"/>
<evidence type="ECO:0000313" key="3">
    <source>
        <dbReference type="Proteomes" id="UP000597762"/>
    </source>
</evidence>
<evidence type="ECO:0000256" key="1">
    <source>
        <dbReference type="SAM" id="Phobius"/>
    </source>
</evidence>
<gene>
    <name evidence="2" type="ORF">SPHA_38984</name>
</gene>
<feature type="transmembrane region" description="Helical" evidence="1">
    <location>
        <begin position="42"/>
        <end position="68"/>
    </location>
</feature>